<dbReference type="InterPro" id="IPR002938">
    <property type="entry name" value="FAD-bd"/>
</dbReference>
<keyword evidence="3" id="KW-0274">FAD</keyword>
<name>A0ABQ6WFY2_9EURO</name>
<evidence type="ECO:0000313" key="8">
    <source>
        <dbReference type="Proteomes" id="UP000325395"/>
    </source>
</evidence>
<evidence type="ECO:0000256" key="3">
    <source>
        <dbReference type="ARBA" id="ARBA00022827"/>
    </source>
</evidence>
<keyword evidence="5" id="KW-0472">Membrane</keyword>
<evidence type="ECO:0000256" key="5">
    <source>
        <dbReference type="SAM" id="Phobius"/>
    </source>
</evidence>
<organism evidence="7 8">
    <name type="scientific">Aspergillus pseudocaelatus</name>
    <dbReference type="NCBI Taxonomy" id="1825620"/>
    <lineage>
        <taxon>Eukaryota</taxon>
        <taxon>Fungi</taxon>
        <taxon>Dikarya</taxon>
        <taxon>Ascomycota</taxon>
        <taxon>Pezizomycotina</taxon>
        <taxon>Eurotiomycetes</taxon>
        <taxon>Eurotiomycetidae</taxon>
        <taxon>Eurotiales</taxon>
        <taxon>Aspergillaceae</taxon>
        <taxon>Aspergillus</taxon>
        <taxon>Aspergillus subgen. Circumdati</taxon>
    </lineage>
</organism>
<evidence type="ECO:0000256" key="1">
    <source>
        <dbReference type="ARBA" id="ARBA00007992"/>
    </source>
</evidence>
<keyword evidence="4" id="KW-0560">Oxidoreductase</keyword>
<dbReference type="InterPro" id="IPR050562">
    <property type="entry name" value="FAD_mOase_fung"/>
</dbReference>
<dbReference type="PANTHER" id="PTHR47356">
    <property type="entry name" value="FAD-DEPENDENT MONOOXYGENASE ASQG-RELATED"/>
    <property type="match status" value="1"/>
</dbReference>
<keyword evidence="8" id="KW-1185">Reference proteome</keyword>
<keyword evidence="5" id="KW-1133">Transmembrane helix</keyword>
<keyword evidence="2" id="KW-0285">Flavoprotein</keyword>
<keyword evidence="5" id="KW-0812">Transmembrane</keyword>
<proteinExistence type="inferred from homology"/>
<feature type="domain" description="FAD-binding" evidence="6">
    <location>
        <begin position="15"/>
        <end position="185"/>
    </location>
</feature>
<sequence length="617" mass="67946">MTLRSISGEIKPPKFKVVIVGGSIAGLTLAHALAAYNIDFVVLEAREEIAPNVGASIGFTGNAHRILDQLGVWDELAELATPIVNNYVWNDQGHQLGYTGAFKLSQVRHGYPVIFLTRQQVLDVLWNRLPDKSRVLADKKVVKMEQSSTEATVQCLDGSTYTGDIVVGADGVHSIIHKEMCRHMEMAQLSDVLLSENKRMVTQYRGVFGISSSVTGIKEGEMHNVFVKGASILVIGCKVHVFWIVGVKMERTYYAPETPRFDQSQLEDDLAFLMDKHVCAGVQFKEVYQRCIRSSHLPLEEGDSVHKMSPNLGQGGCCAIESAATLANAIIGIVQSREKQQSPNIETRLDSWATASKPRMRLICTLSEMVIRMQSLDNVVYEITGPIFSKYYMDTFADLISDMGVGGECISFLPLPERQRTGTMPFGKRHYIGSPIIPPGRLLWSIPLLICFSLSILMSPAEIPASSSWDVYSAIADLGIFQTIWALESVRICNAITFMSLIQRPTGDLPWIRASCVFTVLISGGISSPSLEATLNAQTIGIGSAVIWILLELKDVSEEKKLHLPWLYIALTLPLCLILVGPAATFALGWGLREEILARDDREGALTGYVASKAHEM</sequence>
<feature type="transmembrane region" description="Helical" evidence="5">
    <location>
        <begin position="565"/>
        <end position="592"/>
    </location>
</feature>
<dbReference type="Proteomes" id="UP000325395">
    <property type="component" value="Unassembled WGS sequence"/>
</dbReference>
<dbReference type="Pfam" id="PF01494">
    <property type="entry name" value="FAD_binding_3"/>
    <property type="match status" value="1"/>
</dbReference>
<reference evidence="7 8" key="1">
    <citation type="submission" date="2019-04" db="EMBL/GenBank/DDBJ databases">
        <authorList>
            <consortium name="DOE Joint Genome Institute"/>
            <person name="Mondo S."/>
            <person name="Kjaerbolling I."/>
            <person name="Vesth T."/>
            <person name="Frisvad J.C."/>
            <person name="Nybo J.L."/>
            <person name="Theobald S."/>
            <person name="Kildgaard S."/>
            <person name="Isbrandt T."/>
            <person name="Kuo A."/>
            <person name="Sato A."/>
            <person name="Lyhne E.K."/>
            <person name="Kogle M.E."/>
            <person name="Wiebenga A."/>
            <person name="Kun R.S."/>
            <person name="Lubbers R.J."/>
            <person name="Makela M.R."/>
            <person name="Barry K."/>
            <person name="Chovatia M."/>
            <person name="Clum A."/>
            <person name="Daum C."/>
            <person name="Haridas S."/>
            <person name="He G."/>
            <person name="LaButti K."/>
            <person name="Lipzen A."/>
            <person name="Riley R."/>
            <person name="Salamov A."/>
            <person name="Simmons B.A."/>
            <person name="Magnuson J.K."/>
            <person name="Henrissat B."/>
            <person name="Mortensen U.H."/>
            <person name="Larsen T.O."/>
            <person name="Devries R.P."/>
            <person name="Grigoriev I.V."/>
            <person name="Machida M."/>
            <person name="Baker S.E."/>
            <person name="Andersen M.R."/>
            <person name="Cantor M.N."/>
            <person name="Hua S.X."/>
        </authorList>
    </citation>
    <scope>NUCLEOTIDE SEQUENCE [LARGE SCALE GENOMIC DNA]</scope>
    <source>
        <strain evidence="7 8">CBS 117616</strain>
    </source>
</reference>
<protein>
    <recommendedName>
        <fullName evidence="6">FAD-binding domain-containing protein</fullName>
    </recommendedName>
</protein>
<evidence type="ECO:0000259" key="6">
    <source>
        <dbReference type="Pfam" id="PF01494"/>
    </source>
</evidence>
<evidence type="ECO:0000313" key="7">
    <source>
        <dbReference type="EMBL" id="KAE8415518.1"/>
    </source>
</evidence>
<dbReference type="SUPFAM" id="SSF51905">
    <property type="entry name" value="FAD/NAD(P)-binding domain"/>
    <property type="match status" value="1"/>
</dbReference>
<gene>
    <name evidence="7" type="ORF">BDV36DRAFT_310960</name>
</gene>
<dbReference type="PRINTS" id="PR00420">
    <property type="entry name" value="RNGMNOXGNASE"/>
</dbReference>
<dbReference type="EMBL" id="ML735766">
    <property type="protein sequence ID" value="KAE8415518.1"/>
    <property type="molecule type" value="Genomic_DNA"/>
</dbReference>
<accession>A0ABQ6WFY2</accession>
<comment type="similarity">
    <text evidence="1">Belongs to the paxM FAD-dependent monooxygenase family.</text>
</comment>
<evidence type="ECO:0000256" key="4">
    <source>
        <dbReference type="ARBA" id="ARBA00023002"/>
    </source>
</evidence>
<dbReference type="PANTHER" id="PTHR47356:SF2">
    <property type="entry name" value="FAD-BINDING DOMAIN-CONTAINING PROTEIN-RELATED"/>
    <property type="match status" value="1"/>
</dbReference>
<dbReference type="Gene3D" id="3.50.50.60">
    <property type="entry name" value="FAD/NAD(P)-binding domain"/>
    <property type="match status" value="1"/>
</dbReference>
<dbReference type="InterPro" id="IPR036188">
    <property type="entry name" value="FAD/NAD-bd_sf"/>
</dbReference>
<evidence type="ECO:0000256" key="2">
    <source>
        <dbReference type="ARBA" id="ARBA00022630"/>
    </source>
</evidence>